<feature type="transmembrane region" description="Helical" evidence="1">
    <location>
        <begin position="37"/>
        <end position="64"/>
    </location>
</feature>
<feature type="transmembrane region" description="Helical" evidence="1">
    <location>
        <begin position="76"/>
        <end position="101"/>
    </location>
</feature>
<dbReference type="PANTHER" id="PTHR23320:SF130">
    <property type="entry name" value="TRANSMEMBRANE PROTEIN 212"/>
    <property type="match status" value="1"/>
</dbReference>
<organism evidence="2 3">
    <name type="scientific">Apteryx mantelli</name>
    <name type="common">North Island brown kiwi</name>
    <dbReference type="NCBI Taxonomy" id="2696672"/>
    <lineage>
        <taxon>Eukaryota</taxon>
        <taxon>Metazoa</taxon>
        <taxon>Chordata</taxon>
        <taxon>Craniata</taxon>
        <taxon>Vertebrata</taxon>
        <taxon>Euteleostomi</taxon>
        <taxon>Archelosauria</taxon>
        <taxon>Archosauria</taxon>
        <taxon>Dinosauria</taxon>
        <taxon>Saurischia</taxon>
        <taxon>Theropoda</taxon>
        <taxon>Coelurosauria</taxon>
        <taxon>Aves</taxon>
        <taxon>Palaeognathae</taxon>
        <taxon>Apterygiformes</taxon>
        <taxon>Apterygidae</taxon>
        <taxon>Apteryx</taxon>
    </lineage>
</organism>
<dbReference type="RefSeq" id="XP_013800634.2">
    <property type="nucleotide sequence ID" value="XM_013945180.2"/>
</dbReference>
<dbReference type="OrthoDB" id="9446700at2759"/>
<dbReference type="KEGG" id="aam:106486568"/>
<keyword evidence="2" id="KW-1185">Reference proteome</keyword>
<name>A0A8B7IQK4_9AVES</name>
<dbReference type="CTD" id="389177"/>
<feature type="transmembrane region" description="Helical" evidence="1">
    <location>
        <begin position="7"/>
        <end position="31"/>
    </location>
</feature>
<dbReference type="GeneID" id="106486568"/>
<sequence length="226" mass="24200">MKSLYEATGAILITFGIISVFSGICAFFPVFSYKPWFVGWSVCLASPIWSGALAVTAGILLLLAARGRTRGSLWEASLTLGILSIAGASVQFAVAIASLLLGPYCYYSFAGIAGTNYLGYAVLFPFPYADFPNLCQDPPRYEWYHLALQLLDLCSSFATLCASLALAIKLAMRLLRFGHLNGSVGHPGEGGRRLSGCERALKRGGAAQGQTDPPCTRTAFARQELP</sequence>
<dbReference type="PANTHER" id="PTHR23320">
    <property type="entry name" value="MEMBRANE-SPANNING 4-DOMAINS SUBFAMILY A MS4A -RELATED"/>
    <property type="match status" value="1"/>
</dbReference>
<reference evidence="3" key="1">
    <citation type="submission" date="2025-08" db="UniProtKB">
        <authorList>
            <consortium name="RefSeq"/>
        </authorList>
    </citation>
    <scope>IDENTIFICATION</scope>
    <source>
        <tissue evidence="3">Blood</tissue>
    </source>
</reference>
<evidence type="ECO:0000256" key="1">
    <source>
        <dbReference type="SAM" id="Phobius"/>
    </source>
</evidence>
<keyword evidence="1" id="KW-1133">Transmembrane helix</keyword>
<dbReference type="AlphaFoldDB" id="A0A8B7IQK4"/>
<dbReference type="Proteomes" id="UP001652627">
    <property type="component" value="Chromosome 9"/>
</dbReference>
<protein>
    <submittedName>
        <fullName evidence="3">Transmembrane protein 212</fullName>
    </submittedName>
</protein>
<accession>A0A8B7IQK4</accession>
<evidence type="ECO:0000313" key="2">
    <source>
        <dbReference type="Proteomes" id="UP001652627"/>
    </source>
</evidence>
<keyword evidence="1 3" id="KW-0812">Transmembrane</keyword>
<proteinExistence type="predicted"/>
<evidence type="ECO:0000313" key="3">
    <source>
        <dbReference type="RefSeq" id="XP_013800634.2"/>
    </source>
</evidence>
<keyword evidence="1" id="KW-0472">Membrane</keyword>
<dbReference type="InterPro" id="IPR030417">
    <property type="entry name" value="MS4A"/>
</dbReference>
<gene>
    <name evidence="3" type="primary">TMEM212</name>
</gene>
<feature type="transmembrane region" description="Helical" evidence="1">
    <location>
        <begin position="146"/>
        <end position="168"/>
    </location>
</feature>